<evidence type="ECO:0000313" key="7">
    <source>
        <dbReference type="EMBL" id="GAA2061183.1"/>
    </source>
</evidence>
<keyword evidence="5 6" id="KW-0456">Lyase</keyword>
<comment type="cofactor">
    <cofactor evidence="1 6">
        <name>pyridoxal 5'-phosphate</name>
        <dbReference type="ChEBI" id="CHEBI:597326"/>
    </cofactor>
</comment>
<dbReference type="SUPFAM" id="SSF53383">
    <property type="entry name" value="PLP-dependent transferases"/>
    <property type="match status" value="1"/>
</dbReference>
<dbReference type="EMBL" id="BAAANQ010000010">
    <property type="protein sequence ID" value="GAA2061183.1"/>
    <property type="molecule type" value="Genomic_DNA"/>
</dbReference>
<comment type="similarity">
    <text evidence="2 6">Belongs to the group II decarboxylase family.</text>
</comment>
<dbReference type="InterPro" id="IPR015424">
    <property type="entry name" value="PyrdxlP-dep_Trfase"/>
</dbReference>
<proteinExistence type="inferred from homology"/>
<evidence type="ECO:0000256" key="3">
    <source>
        <dbReference type="ARBA" id="ARBA00022793"/>
    </source>
</evidence>
<keyword evidence="4 6" id="KW-0663">Pyridoxal phosphate</keyword>
<name>A0ABN2VI44_9ACTN</name>
<dbReference type="Pfam" id="PF00282">
    <property type="entry name" value="Pyridoxal_deC"/>
    <property type="match status" value="1"/>
</dbReference>
<dbReference type="InterPro" id="IPR015421">
    <property type="entry name" value="PyrdxlP-dep_Trfase_major"/>
</dbReference>
<sequence length="512" mass="53470">MSMPGHAPTVPVPPTLLEPDLLAADPAGLADVGRLVTELTREAAGALRRRTGPLPTQTPGQLAALVDRQFPDGPIPRHGGGRAAVLALARAYAAGTVDLADPRAAAHLQPPSLSVAAAADVLASVFNASVDTWDSGPYAVELERRLIAALTELAGYGPAAGGVLTPGGSASNLQALLIARDTALRPGRDVRTAGLSGLTVRPVLYCSELAHFSMARAAALLGLGEDAVRPVPADEHHRMRPEELDRALRTRAADELPIAVVATAGTTDYGSIDPLPQLAAIARDHGVHLHVDAAYGGGALFSERMRPLLDGIEHADSITIDLHKTAWQPAAASALLLRDRAGFAVTTGLRVAYLNPEDDGEAGYDGLLGHSLQTTRRADALKVAATFLALGREGVGAMLDACHDLARHAARAVSAHPRLDLTTEPVLTTVVFRYRPRTTTDPAAVDAINGALRRRLLREGSALIGRTETAGAVQLKLTLLNPQARASDIDEMLAAVDAAGGAEEAEEEHHHG</sequence>
<evidence type="ECO:0000256" key="5">
    <source>
        <dbReference type="ARBA" id="ARBA00023239"/>
    </source>
</evidence>
<keyword evidence="8" id="KW-1185">Reference proteome</keyword>
<dbReference type="InterPro" id="IPR015422">
    <property type="entry name" value="PyrdxlP-dep_Trfase_small"/>
</dbReference>
<reference evidence="7 8" key="1">
    <citation type="journal article" date="2019" name="Int. J. Syst. Evol. Microbiol.">
        <title>The Global Catalogue of Microorganisms (GCM) 10K type strain sequencing project: providing services to taxonomists for standard genome sequencing and annotation.</title>
        <authorList>
            <consortium name="The Broad Institute Genomics Platform"/>
            <consortium name="The Broad Institute Genome Sequencing Center for Infectious Disease"/>
            <person name="Wu L."/>
            <person name="Ma J."/>
        </authorList>
    </citation>
    <scope>NUCLEOTIDE SEQUENCE [LARGE SCALE GENOMIC DNA]</scope>
    <source>
        <strain evidence="7 8">JCM 14549</strain>
    </source>
</reference>
<keyword evidence="3" id="KW-0210">Decarboxylase</keyword>
<dbReference type="Gene3D" id="3.90.1150.10">
    <property type="entry name" value="Aspartate Aminotransferase, domain 1"/>
    <property type="match status" value="1"/>
</dbReference>
<dbReference type="Proteomes" id="UP001403094">
    <property type="component" value="Unassembled WGS sequence"/>
</dbReference>
<dbReference type="InterPro" id="IPR002129">
    <property type="entry name" value="PyrdxlP-dep_de-COase"/>
</dbReference>
<gene>
    <name evidence="7" type="primary">desA</name>
    <name evidence="7" type="ORF">GCM10009757_44300</name>
</gene>
<comment type="caution">
    <text evidence="7">The sequence shown here is derived from an EMBL/GenBank/DDBJ whole genome shotgun (WGS) entry which is preliminary data.</text>
</comment>
<dbReference type="Gene3D" id="3.40.640.10">
    <property type="entry name" value="Type I PLP-dependent aspartate aminotransferase-like (Major domain)"/>
    <property type="match status" value="1"/>
</dbReference>
<dbReference type="PANTHER" id="PTHR45677:SF8">
    <property type="entry name" value="CYSTEINE SULFINIC ACID DECARBOXYLASE"/>
    <property type="match status" value="1"/>
</dbReference>
<organism evidence="7 8">
    <name type="scientific">Streptomyces cheonanensis</name>
    <dbReference type="NCBI Taxonomy" id="312720"/>
    <lineage>
        <taxon>Bacteria</taxon>
        <taxon>Bacillati</taxon>
        <taxon>Actinomycetota</taxon>
        <taxon>Actinomycetes</taxon>
        <taxon>Kitasatosporales</taxon>
        <taxon>Streptomycetaceae</taxon>
        <taxon>Streptomyces</taxon>
    </lineage>
</organism>
<protein>
    <submittedName>
        <fullName evidence="7">Lysine decarboxylase DesA</fullName>
    </submittedName>
</protein>
<evidence type="ECO:0000256" key="1">
    <source>
        <dbReference type="ARBA" id="ARBA00001933"/>
    </source>
</evidence>
<evidence type="ECO:0000256" key="4">
    <source>
        <dbReference type="ARBA" id="ARBA00022898"/>
    </source>
</evidence>
<evidence type="ECO:0000256" key="6">
    <source>
        <dbReference type="RuleBase" id="RU000382"/>
    </source>
</evidence>
<dbReference type="PANTHER" id="PTHR45677">
    <property type="entry name" value="GLUTAMATE DECARBOXYLASE-RELATED"/>
    <property type="match status" value="1"/>
</dbReference>
<evidence type="ECO:0000313" key="8">
    <source>
        <dbReference type="Proteomes" id="UP001403094"/>
    </source>
</evidence>
<accession>A0ABN2VI44</accession>
<evidence type="ECO:0000256" key="2">
    <source>
        <dbReference type="ARBA" id="ARBA00009533"/>
    </source>
</evidence>